<feature type="compositionally biased region" description="Basic and acidic residues" evidence="1">
    <location>
        <begin position="201"/>
        <end position="219"/>
    </location>
</feature>
<dbReference type="OrthoDB" id="3436860at2759"/>
<evidence type="ECO:0000256" key="1">
    <source>
        <dbReference type="SAM" id="MobiDB-lite"/>
    </source>
</evidence>
<feature type="region of interest" description="Disordered" evidence="1">
    <location>
        <begin position="187"/>
        <end position="242"/>
    </location>
</feature>
<keyword evidence="2" id="KW-1133">Transmembrane helix</keyword>
<dbReference type="Proteomes" id="UP000249619">
    <property type="component" value="Unassembled WGS sequence"/>
</dbReference>
<dbReference type="STRING" id="183478.A0A364N5X2"/>
<gene>
    <name evidence="3" type="ORF">DDE83_003872</name>
</gene>
<reference evidence="4" key="1">
    <citation type="submission" date="2018-05" db="EMBL/GenBank/DDBJ databases">
        <title>Draft genome sequence of Stemphylium lycopersici strain CIDEFI 213.</title>
        <authorList>
            <person name="Medina R."/>
            <person name="Franco M.E.E."/>
            <person name="Lucentini C.G."/>
            <person name="Saparrat M.C.N."/>
            <person name="Balatti P.A."/>
        </authorList>
    </citation>
    <scope>NUCLEOTIDE SEQUENCE [LARGE SCALE GENOMIC DNA]</scope>
    <source>
        <strain evidence="4">CIDEFI 213</strain>
    </source>
</reference>
<accession>A0A364N5X2</accession>
<feature type="transmembrane region" description="Helical" evidence="2">
    <location>
        <begin position="117"/>
        <end position="141"/>
    </location>
</feature>
<feature type="transmembrane region" description="Helical" evidence="2">
    <location>
        <begin position="82"/>
        <end position="105"/>
    </location>
</feature>
<evidence type="ECO:0000313" key="4">
    <source>
        <dbReference type="Proteomes" id="UP000249619"/>
    </source>
</evidence>
<sequence length="242" mass="27110">MGIFNILEKPIFSSRFKLPIHIAQVVLVSIAVGLSVPRLFIKNVPRTRSGTIALGMGAKSLILLAYLILSEHAPRFRRWHSYKAHAIISCLEVVFWGAVAGLTFQGNVKSCEGVTCGLSWAVFVVAIIINNTELVASGIAIREFREWKLAGKPKGLDLHRHSDAHRRVLDGEEMDSPQVVQPKEMPVQAAQRAYFQPESPQSEHDHYQHQNGRLQRDARYAPQAQAPQYPGHQQYPSTGPRY</sequence>
<evidence type="ECO:0000256" key="2">
    <source>
        <dbReference type="SAM" id="Phobius"/>
    </source>
</evidence>
<feature type="transmembrane region" description="Helical" evidence="2">
    <location>
        <begin position="20"/>
        <end position="40"/>
    </location>
</feature>
<name>A0A364N5X2_STELY</name>
<protein>
    <submittedName>
        <fullName evidence="3">Cytochrome p450</fullName>
    </submittedName>
</protein>
<proteinExistence type="predicted"/>
<evidence type="ECO:0000313" key="3">
    <source>
        <dbReference type="EMBL" id="RAR12724.1"/>
    </source>
</evidence>
<keyword evidence="2" id="KW-0812">Transmembrane</keyword>
<dbReference type="AlphaFoldDB" id="A0A364N5X2"/>
<comment type="caution">
    <text evidence="3">The sequence shown here is derived from an EMBL/GenBank/DDBJ whole genome shotgun (WGS) entry which is preliminary data.</text>
</comment>
<feature type="compositionally biased region" description="Low complexity" evidence="1">
    <location>
        <begin position="220"/>
        <end position="236"/>
    </location>
</feature>
<keyword evidence="2" id="KW-0472">Membrane</keyword>
<dbReference type="EMBL" id="QGDH01000046">
    <property type="protein sequence ID" value="RAR12724.1"/>
    <property type="molecule type" value="Genomic_DNA"/>
</dbReference>
<organism evidence="3 4">
    <name type="scientific">Stemphylium lycopersici</name>
    <name type="common">Tomato gray leaf spot disease fungus</name>
    <name type="synonym">Thyrospora lycopersici</name>
    <dbReference type="NCBI Taxonomy" id="183478"/>
    <lineage>
        <taxon>Eukaryota</taxon>
        <taxon>Fungi</taxon>
        <taxon>Dikarya</taxon>
        <taxon>Ascomycota</taxon>
        <taxon>Pezizomycotina</taxon>
        <taxon>Dothideomycetes</taxon>
        <taxon>Pleosporomycetidae</taxon>
        <taxon>Pleosporales</taxon>
        <taxon>Pleosporineae</taxon>
        <taxon>Pleosporaceae</taxon>
        <taxon>Stemphylium</taxon>
    </lineage>
</organism>
<keyword evidence="4" id="KW-1185">Reference proteome</keyword>
<feature type="transmembrane region" description="Helical" evidence="2">
    <location>
        <begin position="52"/>
        <end position="70"/>
    </location>
</feature>